<evidence type="ECO:0000313" key="1">
    <source>
        <dbReference type="EMBL" id="VEE47095.1"/>
    </source>
</evidence>
<dbReference type="EMBL" id="LR134300">
    <property type="protein sequence ID" value="VEE47095.1"/>
    <property type="molecule type" value="Genomic_DNA"/>
</dbReference>
<dbReference type="AntiFam" id="ANF00057">
    <property type="entry name" value="Translation of E. coli type CRISPR repeat"/>
</dbReference>
<accession>A0A3S4RMZ5</accession>
<name>A0A3S4RMZ5_PSEFL</name>
<protein>
    <submittedName>
        <fullName evidence="1">Domain of uncharacterized function (DUF2825)</fullName>
    </submittedName>
</protein>
<sequence>MWGTLVEPDPSPGQMRFIPTHVGNTVWLGFSAVIVTVHPHACGEHSSGAGRCCSAAGSSPRMWGTPVQRGQTPVAIRFIPTHVGNTRASALLTRLFAVHPHACGEHGLISQRSAQALGSSPRMWGTPGNQFGWGDSVRFIPTHVGNTPTAGSMARSRTVHPHACGEHGSLATCTWPRCGSSPRMWGTHGVASAQAVHVRFIPTHVGNT</sequence>
<dbReference type="AlphaFoldDB" id="A0A3S4RMZ5"/>
<reference evidence="1 2" key="1">
    <citation type="submission" date="2018-12" db="EMBL/GenBank/DDBJ databases">
        <authorList>
            <consortium name="Pathogen Informatics"/>
        </authorList>
    </citation>
    <scope>NUCLEOTIDE SEQUENCE [LARGE SCALE GENOMIC DNA]</scope>
    <source>
        <strain evidence="1 2">NCTC10783</strain>
    </source>
</reference>
<proteinExistence type="predicted"/>
<gene>
    <name evidence="1" type="ORF">NCTC10783_02973</name>
</gene>
<dbReference type="AntiFam" id="ANF00006">
    <property type="entry name" value="Translation of CRISPR region"/>
</dbReference>
<organism evidence="1 2">
    <name type="scientific">Pseudomonas fluorescens</name>
    <dbReference type="NCBI Taxonomy" id="294"/>
    <lineage>
        <taxon>Bacteria</taxon>
        <taxon>Pseudomonadati</taxon>
        <taxon>Pseudomonadota</taxon>
        <taxon>Gammaproteobacteria</taxon>
        <taxon>Pseudomonadales</taxon>
        <taxon>Pseudomonadaceae</taxon>
        <taxon>Pseudomonas</taxon>
    </lineage>
</organism>
<evidence type="ECO:0000313" key="2">
    <source>
        <dbReference type="Proteomes" id="UP000278078"/>
    </source>
</evidence>
<dbReference type="Proteomes" id="UP000278078">
    <property type="component" value="Chromosome"/>
</dbReference>